<reference evidence="1 2" key="1">
    <citation type="submission" date="2018-07" db="EMBL/GenBank/DDBJ databases">
        <title>The complete nuclear genome of the prasinophyte Chloropicon primus (CCMP1205).</title>
        <authorList>
            <person name="Pombert J.-F."/>
            <person name="Otis C."/>
            <person name="Turmel M."/>
            <person name="Lemieux C."/>
        </authorList>
    </citation>
    <scope>NUCLEOTIDE SEQUENCE [LARGE SCALE GENOMIC DNA]</scope>
    <source>
        <strain evidence="1 2">CCMP1205</strain>
    </source>
</reference>
<protein>
    <recommendedName>
        <fullName evidence="3">Ankyrin repeat domain-containing protein</fullName>
    </recommendedName>
</protein>
<dbReference type="EMBL" id="CP031045">
    <property type="protein sequence ID" value="QDZ24134.1"/>
    <property type="molecule type" value="Genomic_DNA"/>
</dbReference>
<name>A0A5B8MX80_9CHLO</name>
<dbReference type="OrthoDB" id="63514at2759"/>
<dbReference type="Gene3D" id="1.25.40.20">
    <property type="entry name" value="Ankyrin repeat-containing domain"/>
    <property type="match status" value="1"/>
</dbReference>
<proteinExistence type="predicted"/>
<accession>A0A5B8MX80</accession>
<keyword evidence="2" id="KW-1185">Reference proteome</keyword>
<dbReference type="Pfam" id="PF12796">
    <property type="entry name" value="Ank_2"/>
    <property type="match status" value="1"/>
</dbReference>
<dbReference type="InterPro" id="IPR052050">
    <property type="entry name" value="SecEffector_AnkRepeat"/>
</dbReference>
<evidence type="ECO:0008006" key="3">
    <source>
        <dbReference type="Google" id="ProtNLM"/>
    </source>
</evidence>
<dbReference type="InterPro" id="IPR002110">
    <property type="entry name" value="Ankyrin_rpt"/>
</dbReference>
<sequence length="382" mass="42982">METRGHKRQRREGKDAVDVLPKNAWLIVAEKLDHYDRCAFGLTCWTLFDAVTTADAEREKSEPLLCGEGLNPTYLKEGDRPPLRLDLRRAKLLQQSPRFTFGWYKWVYHSLKRRKGAPTQRRRGQYLDDLYDSDLMHLASFQGKTNVLRWLKSQGMPLDHRYCMAGGGGGGHIEVLELLKREGCKFHEEASVAAARAGHTHVLEWLRENGCELGERTCSYAGLGGHIEVLEYLKAKGCALRGATCRSAARGGHLDALKWLQGQGLTFSARVVSSAASGGHLDVVKWLVAGGCQWRWNGRFIIAKAAEGGHLHVIKWLRSQGCDWDERVCLYATRGVRLNTLQWLLGQDPPAPWNKEDCQQVISRILSCGVDALCWMSSQQDD</sequence>
<dbReference type="PANTHER" id="PTHR46586:SF3">
    <property type="entry name" value="ANKYRIN REPEAT-CONTAINING PROTEIN"/>
    <property type="match status" value="1"/>
</dbReference>
<gene>
    <name evidence="1" type="ORF">A3770_12p66520</name>
</gene>
<organism evidence="1 2">
    <name type="scientific">Chloropicon primus</name>
    <dbReference type="NCBI Taxonomy" id="1764295"/>
    <lineage>
        <taxon>Eukaryota</taxon>
        <taxon>Viridiplantae</taxon>
        <taxon>Chlorophyta</taxon>
        <taxon>Chloropicophyceae</taxon>
        <taxon>Chloropicales</taxon>
        <taxon>Chloropicaceae</taxon>
        <taxon>Chloropicon</taxon>
    </lineage>
</organism>
<dbReference type="SUPFAM" id="SSF48403">
    <property type="entry name" value="Ankyrin repeat"/>
    <property type="match status" value="1"/>
</dbReference>
<evidence type="ECO:0000313" key="1">
    <source>
        <dbReference type="EMBL" id="QDZ24134.1"/>
    </source>
</evidence>
<dbReference type="InterPro" id="IPR036770">
    <property type="entry name" value="Ankyrin_rpt-contain_sf"/>
</dbReference>
<evidence type="ECO:0000313" key="2">
    <source>
        <dbReference type="Proteomes" id="UP000316726"/>
    </source>
</evidence>
<dbReference type="PANTHER" id="PTHR46586">
    <property type="entry name" value="ANKYRIN REPEAT-CONTAINING PROTEIN"/>
    <property type="match status" value="1"/>
</dbReference>
<dbReference type="Proteomes" id="UP000316726">
    <property type="component" value="Chromosome 12"/>
</dbReference>
<dbReference type="AlphaFoldDB" id="A0A5B8MX80"/>